<dbReference type="InterPro" id="IPR007749">
    <property type="entry name" value="DUF677"/>
</dbReference>
<feature type="transmembrane region" description="Helical" evidence="7">
    <location>
        <begin position="252"/>
        <end position="270"/>
    </location>
</feature>
<evidence type="ECO:0000256" key="6">
    <source>
        <dbReference type="SAM" id="MobiDB-lite"/>
    </source>
</evidence>
<evidence type="ECO:0000313" key="9">
    <source>
        <dbReference type="Proteomes" id="UP001443914"/>
    </source>
</evidence>
<evidence type="ECO:0000256" key="2">
    <source>
        <dbReference type="ARBA" id="ARBA00009074"/>
    </source>
</evidence>
<keyword evidence="5 7" id="KW-0472">Membrane</keyword>
<evidence type="ECO:0000256" key="1">
    <source>
        <dbReference type="ARBA" id="ARBA00004370"/>
    </source>
</evidence>
<name>A0AAW1M2C5_SAPOF</name>
<feature type="region of interest" description="Disordered" evidence="6">
    <location>
        <begin position="87"/>
        <end position="113"/>
    </location>
</feature>
<evidence type="ECO:0000256" key="7">
    <source>
        <dbReference type="SAM" id="Phobius"/>
    </source>
</evidence>
<feature type="region of interest" description="Disordered" evidence="6">
    <location>
        <begin position="1"/>
        <end position="20"/>
    </location>
</feature>
<organism evidence="8 9">
    <name type="scientific">Saponaria officinalis</name>
    <name type="common">Common soapwort</name>
    <name type="synonym">Lychnis saponaria</name>
    <dbReference type="NCBI Taxonomy" id="3572"/>
    <lineage>
        <taxon>Eukaryota</taxon>
        <taxon>Viridiplantae</taxon>
        <taxon>Streptophyta</taxon>
        <taxon>Embryophyta</taxon>
        <taxon>Tracheophyta</taxon>
        <taxon>Spermatophyta</taxon>
        <taxon>Magnoliopsida</taxon>
        <taxon>eudicotyledons</taxon>
        <taxon>Gunneridae</taxon>
        <taxon>Pentapetalae</taxon>
        <taxon>Caryophyllales</taxon>
        <taxon>Caryophyllaceae</taxon>
        <taxon>Caryophylleae</taxon>
        <taxon>Saponaria</taxon>
    </lineage>
</organism>
<keyword evidence="4 7" id="KW-1133">Transmembrane helix</keyword>
<reference evidence="8" key="1">
    <citation type="submission" date="2024-03" db="EMBL/GenBank/DDBJ databases">
        <title>WGS assembly of Saponaria officinalis var. Norfolk2.</title>
        <authorList>
            <person name="Jenkins J."/>
            <person name="Shu S."/>
            <person name="Grimwood J."/>
            <person name="Barry K."/>
            <person name="Goodstein D."/>
            <person name="Schmutz J."/>
            <person name="Leebens-Mack J."/>
            <person name="Osbourn A."/>
        </authorList>
    </citation>
    <scope>NUCLEOTIDE SEQUENCE [LARGE SCALE GENOMIC DNA]</scope>
    <source>
        <strain evidence="8">JIC</strain>
    </source>
</reference>
<dbReference type="Pfam" id="PF05055">
    <property type="entry name" value="DUF677"/>
    <property type="match status" value="1"/>
</dbReference>
<gene>
    <name evidence="8" type="ORF">RND81_03G007300</name>
</gene>
<dbReference type="EMBL" id="JBDFQZ010000003">
    <property type="protein sequence ID" value="KAK9740048.1"/>
    <property type="molecule type" value="Genomic_DNA"/>
</dbReference>
<dbReference type="GO" id="GO:0016020">
    <property type="term" value="C:membrane"/>
    <property type="evidence" value="ECO:0007669"/>
    <property type="project" value="UniProtKB-SubCell"/>
</dbReference>
<proteinExistence type="inferred from homology"/>
<keyword evidence="3 7" id="KW-0812">Transmembrane</keyword>
<dbReference type="Proteomes" id="UP001443914">
    <property type="component" value="Unassembled WGS sequence"/>
</dbReference>
<dbReference type="AlphaFoldDB" id="A0AAW1M2C5"/>
<accession>A0AAW1M2C5</accession>
<comment type="similarity">
    <text evidence="2">Belongs to the UPF0496 family.</text>
</comment>
<evidence type="ECO:0000313" key="8">
    <source>
        <dbReference type="EMBL" id="KAK9740048.1"/>
    </source>
</evidence>
<protein>
    <submittedName>
        <fullName evidence="8">Uncharacterized protein</fullName>
    </submittedName>
</protein>
<feature type="compositionally biased region" description="Polar residues" evidence="6">
    <location>
        <begin position="1"/>
        <end position="14"/>
    </location>
</feature>
<dbReference type="PANTHER" id="PTHR31113">
    <property type="entry name" value="UPF0496 PROTEIN 3-RELATED"/>
    <property type="match status" value="1"/>
</dbReference>
<evidence type="ECO:0000256" key="5">
    <source>
        <dbReference type="ARBA" id="ARBA00023136"/>
    </source>
</evidence>
<keyword evidence="9" id="KW-1185">Reference proteome</keyword>
<evidence type="ECO:0000256" key="4">
    <source>
        <dbReference type="ARBA" id="ARBA00022989"/>
    </source>
</evidence>
<comment type="caution">
    <text evidence="8">The sequence shown here is derived from an EMBL/GenBank/DDBJ whole genome shotgun (WGS) entry which is preliminary data.</text>
</comment>
<comment type="subcellular location">
    <subcellularLocation>
        <location evidence="1">Membrane</location>
    </subcellularLocation>
</comment>
<sequence>MNDTKYFSSNNMMNDNDIHSSRKKSKFWSKLFRSSCFRNKGRSRKKDKEEEGLRGKPNVNEEYKEVFRTKSYVEIWSKVQVQLKGSSTTQNSKRSFSSSSSSSNLLSSSPSSSLPLYKHLSDNLLEPRQEVVLESIKSSKLQTLLKNYFDVTLEAYNVCEMLLRGIHKTRSNYRIIKRVIRLSTDQLGSNHNHTIQELATFARHGNPLSFTNNGGINFHDIHDDHALLLGKLTSRKRRLNRRQKFIKFYKKTAGYGFIIAYTALAMALLALALHSVVGLLGVPGLLLPFSSGVLKKVDCDKLKPSILERLGEQIDVTAKGAYILVNDFDTMGRLVGRVYDEVEHRRVVADMCVRNSKSQEVVKEAMKELLMHEDAFVEQLEELEEHVYLCFLTINRSRRLVLQQILAP</sequence>
<evidence type="ECO:0000256" key="3">
    <source>
        <dbReference type="ARBA" id="ARBA00022692"/>
    </source>
</evidence>
<dbReference type="PANTHER" id="PTHR31113:SF20">
    <property type="entry name" value="UPF0496 PROTEIN 2-RELATED"/>
    <property type="match status" value="1"/>
</dbReference>